<evidence type="ECO:0000256" key="5">
    <source>
        <dbReference type="ARBA" id="ARBA00022822"/>
    </source>
</evidence>
<sequence length="137" mass="14821">HSIDLVLLAAPGVSETRTVRLARATRGFLYLVARYGTTGTALSAERIDLTPIVRTAHRGAPKTPVLIGFGIKDPATAAQALAYGADGVDRRERARGALRPSLWSGDGPARARADRPYASRARRVSPPPRPPLYRTRR</sequence>
<dbReference type="PANTHER" id="PTHR43406:SF1">
    <property type="entry name" value="TRYPTOPHAN SYNTHASE ALPHA CHAIN, CHLOROPLASTIC"/>
    <property type="match status" value="1"/>
</dbReference>
<evidence type="ECO:0000256" key="9">
    <source>
        <dbReference type="SAM" id="MobiDB-lite"/>
    </source>
</evidence>
<dbReference type="GO" id="GO:0004834">
    <property type="term" value="F:tryptophan synthase activity"/>
    <property type="evidence" value="ECO:0007669"/>
    <property type="project" value="UniProtKB-EC"/>
</dbReference>
<comment type="pathway">
    <text evidence="1">Amino-acid biosynthesis; L-tryptophan biosynthesis; L-tryptophan from chorismate: step 5/5.</text>
</comment>
<feature type="region of interest" description="Disordered" evidence="9">
    <location>
        <begin position="97"/>
        <end position="137"/>
    </location>
</feature>
<organism evidence="10">
    <name type="scientific">mine drainage metagenome</name>
    <dbReference type="NCBI Taxonomy" id="410659"/>
    <lineage>
        <taxon>unclassified sequences</taxon>
        <taxon>metagenomes</taxon>
        <taxon>ecological metagenomes</taxon>
    </lineage>
</organism>
<comment type="catalytic activity">
    <reaction evidence="8">
        <text>(1S,2R)-1-C-(indol-3-yl)glycerol 3-phosphate + L-serine = D-glyceraldehyde 3-phosphate + L-tryptophan + H2O</text>
        <dbReference type="Rhea" id="RHEA:10532"/>
        <dbReference type="ChEBI" id="CHEBI:15377"/>
        <dbReference type="ChEBI" id="CHEBI:33384"/>
        <dbReference type="ChEBI" id="CHEBI:57912"/>
        <dbReference type="ChEBI" id="CHEBI:58866"/>
        <dbReference type="ChEBI" id="CHEBI:59776"/>
        <dbReference type="EC" id="4.2.1.20"/>
    </reaction>
</comment>
<dbReference type="EC" id="4.2.1.20" evidence="3"/>
<dbReference type="EMBL" id="AUZY01002407">
    <property type="protein sequence ID" value="EQD72262.1"/>
    <property type="molecule type" value="Genomic_DNA"/>
</dbReference>
<keyword evidence="4" id="KW-0028">Amino-acid biosynthesis</keyword>
<keyword evidence="5" id="KW-0822">Tryptophan biosynthesis</keyword>
<keyword evidence="7" id="KW-0456">Lyase</keyword>
<dbReference type="GO" id="GO:0005829">
    <property type="term" value="C:cytosol"/>
    <property type="evidence" value="ECO:0007669"/>
    <property type="project" value="TreeGrafter"/>
</dbReference>
<evidence type="ECO:0000256" key="6">
    <source>
        <dbReference type="ARBA" id="ARBA00023141"/>
    </source>
</evidence>
<evidence type="ECO:0000256" key="4">
    <source>
        <dbReference type="ARBA" id="ARBA00022605"/>
    </source>
</evidence>
<evidence type="ECO:0000256" key="7">
    <source>
        <dbReference type="ARBA" id="ARBA00023239"/>
    </source>
</evidence>
<keyword evidence="6" id="KW-0057">Aromatic amino acid biosynthesis</keyword>
<evidence type="ECO:0000313" key="10">
    <source>
        <dbReference type="EMBL" id="EQD72262.1"/>
    </source>
</evidence>
<evidence type="ECO:0000256" key="3">
    <source>
        <dbReference type="ARBA" id="ARBA00012043"/>
    </source>
</evidence>
<evidence type="ECO:0000256" key="8">
    <source>
        <dbReference type="ARBA" id="ARBA00049047"/>
    </source>
</evidence>
<reference evidence="10" key="2">
    <citation type="journal article" date="2014" name="ISME J.">
        <title>Microbial stratification in low pH oxic and suboxic macroscopic growths along an acid mine drainage.</title>
        <authorList>
            <person name="Mendez-Garcia C."/>
            <person name="Mesa V."/>
            <person name="Sprenger R.R."/>
            <person name="Richter M."/>
            <person name="Diez M.S."/>
            <person name="Solano J."/>
            <person name="Bargiela R."/>
            <person name="Golyshina O.V."/>
            <person name="Manteca A."/>
            <person name="Ramos J.L."/>
            <person name="Gallego J.R."/>
            <person name="Llorente I."/>
            <person name="Martins Dos Santos V.A."/>
            <person name="Jensen O.N."/>
            <person name="Pelaez A.I."/>
            <person name="Sanchez J."/>
            <person name="Ferrer M."/>
        </authorList>
    </citation>
    <scope>NUCLEOTIDE SEQUENCE</scope>
</reference>
<dbReference type="UniPathway" id="UPA00035">
    <property type="reaction ID" value="UER00044"/>
</dbReference>
<gene>
    <name evidence="10" type="ORF">B1B_03880</name>
</gene>
<proteinExistence type="predicted"/>
<reference evidence="10" key="1">
    <citation type="submission" date="2013-08" db="EMBL/GenBank/DDBJ databases">
        <authorList>
            <person name="Mendez C."/>
            <person name="Richter M."/>
            <person name="Ferrer M."/>
            <person name="Sanchez J."/>
        </authorList>
    </citation>
    <scope>NUCLEOTIDE SEQUENCE</scope>
</reference>
<dbReference type="InterPro" id="IPR002028">
    <property type="entry name" value="Trp_synthase_suA"/>
</dbReference>
<evidence type="ECO:0000256" key="2">
    <source>
        <dbReference type="ARBA" id="ARBA00011270"/>
    </source>
</evidence>
<dbReference type="PANTHER" id="PTHR43406">
    <property type="entry name" value="TRYPTOPHAN SYNTHASE, ALPHA CHAIN"/>
    <property type="match status" value="1"/>
</dbReference>
<name>T1BQX7_9ZZZZ</name>
<dbReference type="Pfam" id="PF00290">
    <property type="entry name" value="Trp_syntA"/>
    <property type="match status" value="1"/>
</dbReference>
<comment type="subunit">
    <text evidence="2">Tetramer of two alpha and two beta chains.</text>
</comment>
<accession>T1BQX7</accession>
<comment type="caution">
    <text evidence="10">The sequence shown here is derived from an EMBL/GenBank/DDBJ whole genome shotgun (WGS) entry which is preliminary data.</text>
</comment>
<dbReference type="InterPro" id="IPR013785">
    <property type="entry name" value="Aldolase_TIM"/>
</dbReference>
<dbReference type="InterPro" id="IPR011060">
    <property type="entry name" value="RibuloseP-bd_barrel"/>
</dbReference>
<dbReference type="Gene3D" id="3.20.20.70">
    <property type="entry name" value="Aldolase class I"/>
    <property type="match status" value="1"/>
</dbReference>
<protein>
    <recommendedName>
        <fullName evidence="3">tryptophan synthase</fullName>
        <ecNumber evidence="3">4.2.1.20</ecNumber>
    </recommendedName>
</protein>
<dbReference type="AlphaFoldDB" id="T1BQX7"/>
<feature type="non-terminal residue" evidence="10">
    <location>
        <position position="1"/>
    </location>
</feature>
<dbReference type="SUPFAM" id="SSF51366">
    <property type="entry name" value="Ribulose-phoshate binding barrel"/>
    <property type="match status" value="1"/>
</dbReference>
<evidence type="ECO:0000256" key="1">
    <source>
        <dbReference type="ARBA" id="ARBA00004733"/>
    </source>
</evidence>